<gene>
    <name evidence="3" type="ORF">PPROV_000929100</name>
</gene>
<evidence type="ECO:0000256" key="1">
    <source>
        <dbReference type="SAM" id="MobiDB-lite"/>
    </source>
</evidence>
<dbReference type="Proteomes" id="UP000660262">
    <property type="component" value="Unassembled WGS sequence"/>
</dbReference>
<accession>A0A830HXP1</accession>
<feature type="region of interest" description="Disordered" evidence="1">
    <location>
        <begin position="188"/>
        <end position="210"/>
    </location>
</feature>
<sequence>MLPLPLLRSKSLEQAMNASSPSSSSSSSSLHLHLDRSKLARSLKPPDLQTCVEEARLALKVDHTSKKAWFFLCWALFEMKRYDDARAETERALAHRSWALRDREGVAALRSSCRLLSGLTTAVGDQLRDGWYRKRLRALYEAGTLREYETEPMPGRGSDFHKRLGVDQNELSLLDNVSARELRDVDLGGDGNARRNIPAGTLEGGNSSNERDPLNACFGGDKFPLEQGLGGVVFLKHAILPFHCDQRLGAESEFAELEASGEGWRRNPRSCYTGNGPCYSCCSDDFPQPTHSFPAWVPALPPGATVTAPHSEMDVFYSKDAVPPRLKQQLTSVLDTLGKKRRHFPMPHYHNIVDPNVNVGADGLWVPTEFDVLRVPLVPVEIAALVELACLESTGQRMPFPIGHVIVELANGDGTETRGECAMRTPIPDLDPHENFKLHLAMQRLMTCALPLLGRLRRPALLLPGPLQAVVKAQRIFLDEGEDYAGVWHEDGMDEHIVAVVLYYYRAAENLQGGSLEFCSKQKSTLWDPAYGGTVGTVASLAASLPRCKVPVGEGTLVCFSNYAAVHRVLRMEAARGGGSRDFVAFFIIDQRHPLQTPAQLAPFEERMQASANILKRQLKPRGTFGLDSTSVYSTGNGAVADIGWINNGGNNGGIVGETMPESVTLINRLNLAPPSLDRGLSMMIDEPLPMHQLKDFKYGVWEEQYVEPVEYNPASSWMEVWVGQHSERQNVEPWWENVYRWVNSEDSEDEGRPTVLYVDTSLRDPFTLEPPDDGVSEVRTFPGGFGEFRAFCEAEGYYTDDDALQARLRSAAE</sequence>
<evidence type="ECO:0000259" key="2">
    <source>
        <dbReference type="Pfam" id="PF14033"/>
    </source>
</evidence>
<evidence type="ECO:0000313" key="4">
    <source>
        <dbReference type="Proteomes" id="UP000660262"/>
    </source>
</evidence>
<reference evidence="3" key="1">
    <citation type="submission" date="2020-10" db="EMBL/GenBank/DDBJ databases">
        <title>Unveiling of a novel bifunctional photoreceptor, Dualchrome1, isolated from a cosmopolitan green alga.</title>
        <authorList>
            <person name="Suzuki S."/>
            <person name="Kawachi M."/>
        </authorList>
    </citation>
    <scope>NUCLEOTIDE SEQUENCE</scope>
    <source>
        <strain evidence="3">NIES 2893</strain>
    </source>
</reference>
<evidence type="ECO:0000313" key="3">
    <source>
        <dbReference type="EMBL" id="GHP10560.1"/>
    </source>
</evidence>
<keyword evidence="4" id="KW-1185">Reference proteome</keyword>
<protein>
    <recommendedName>
        <fullName evidence="2">DUF4246 domain-containing protein</fullName>
    </recommendedName>
</protein>
<dbReference type="Pfam" id="PF14033">
    <property type="entry name" value="DUF4246"/>
    <property type="match status" value="1"/>
</dbReference>
<dbReference type="Gene3D" id="1.25.40.10">
    <property type="entry name" value="Tetratricopeptide repeat domain"/>
    <property type="match status" value="1"/>
</dbReference>
<dbReference type="PANTHER" id="PTHR33119">
    <property type="entry name" value="IFI3P"/>
    <property type="match status" value="1"/>
</dbReference>
<dbReference type="EMBL" id="BNJQ01000030">
    <property type="protein sequence ID" value="GHP10560.1"/>
    <property type="molecule type" value="Genomic_DNA"/>
</dbReference>
<dbReference type="InterPro" id="IPR011990">
    <property type="entry name" value="TPR-like_helical_dom_sf"/>
</dbReference>
<dbReference type="InterPro" id="IPR049192">
    <property type="entry name" value="DUF4246_C"/>
</dbReference>
<dbReference type="PANTHER" id="PTHR33119:SF1">
    <property type="entry name" value="FE2OG DIOXYGENASE DOMAIN-CONTAINING PROTEIN"/>
    <property type="match status" value="1"/>
</dbReference>
<comment type="caution">
    <text evidence="3">The sequence shown here is derived from an EMBL/GenBank/DDBJ whole genome shotgun (WGS) entry which is preliminary data.</text>
</comment>
<dbReference type="OrthoDB" id="411809at2759"/>
<dbReference type="AlphaFoldDB" id="A0A830HXP1"/>
<dbReference type="SUPFAM" id="SSF48452">
    <property type="entry name" value="TPR-like"/>
    <property type="match status" value="1"/>
</dbReference>
<proteinExistence type="predicted"/>
<feature type="domain" description="DUF4246" evidence="2">
    <location>
        <begin position="467"/>
        <end position="603"/>
    </location>
</feature>
<name>A0A830HXP1_9CHLO</name>
<organism evidence="3 4">
    <name type="scientific">Pycnococcus provasolii</name>
    <dbReference type="NCBI Taxonomy" id="41880"/>
    <lineage>
        <taxon>Eukaryota</taxon>
        <taxon>Viridiplantae</taxon>
        <taxon>Chlorophyta</taxon>
        <taxon>Pseudoscourfieldiophyceae</taxon>
        <taxon>Pseudoscourfieldiales</taxon>
        <taxon>Pycnococcaceae</taxon>
        <taxon>Pycnococcus</taxon>
    </lineage>
</organism>
<dbReference type="InterPro" id="IPR025340">
    <property type="entry name" value="DUF4246"/>
</dbReference>